<keyword evidence="2" id="KW-0540">Nuclease</keyword>
<sequence>MMMKHKPLTLLKLRLGGKEIHMDLVGPINPSSRKGHKYFLTIVDSNVPEIIALAVSLEAKRIGYYPTVIHSHWGTEFVNSNLTKFCNENQIQTRQEILEDTGVNKRLWNEMIKTSALVLNQIPAHKSKASPFEMFKGRSLPLSFFKPGSMTSSDPTRYMGIMGASPIPNISTFSVSLKKDPSQLMTQTYTYKKNQKSLLIVLIKLTLSNLMNLKKKASMMMMKLLNLISCLMLPLENSENVVVTSNLDEWSNTAEEELNNIECHNVWEDMFEEPKSYLKTTWTFKTKPSTLSSAKKNKVRLCIQGFLQIPGQDYNNTFAFTGKFTSLLITLMFSIDKKLPSREFDVKSAFLFAPLKEEVYIRRPEGPPSNWFETLTNWFTSIYLIQSTADPCLYLHKNKNSFIFFHVDDLAVIGDVTSFKKKFLDRFPNSSAHEPDTLLGMDLTYNDSSVKLSQKKLIEKGLEMAGILTCRKVSTPLSLKINYRYHTGILNYLACRTCPNLAPAVSMLSSYNNAPGIKRVTLLIYR</sequence>
<name>A0A0L6VPZ1_9BASI</name>
<evidence type="ECO:0000256" key="9">
    <source>
        <dbReference type="ARBA" id="ARBA00022932"/>
    </source>
</evidence>
<comment type="caution">
    <text evidence="13">The sequence shown here is derived from an EMBL/GenBank/DDBJ whole genome shotgun (WGS) entry which is preliminary data.</text>
</comment>
<dbReference type="GO" id="GO:0015074">
    <property type="term" value="P:DNA integration"/>
    <property type="evidence" value="ECO:0007669"/>
    <property type="project" value="UniProtKB-KW"/>
</dbReference>
<dbReference type="SUPFAM" id="SSF53098">
    <property type="entry name" value="Ribonuclease H-like"/>
    <property type="match status" value="1"/>
</dbReference>
<dbReference type="GO" id="GO:0046872">
    <property type="term" value="F:metal ion binding"/>
    <property type="evidence" value="ECO:0007669"/>
    <property type="project" value="UniProtKB-KW"/>
</dbReference>
<keyword evidence="11" id="KW-0511">Multifunctional enzyme</keyword>
<dbReference type="GO" id="GO:0003887">
    <property type="term" value="F:DNA-directed DNA polymerase activity"/>
    <property type="evidence" value="ECO:0007669"/>
    <property type="project" value="UniProtKB-KW"/>
</dbReference>
<keyword evidence="9" id="KW-0808">Transferase</keyword>
<dbReference type="OrthoDB" id="4064460at2759"/>
<dbReference type="AlphaFoldDB" id="A0A0L6VPZ1"/>
<dbReference type="PANTHER" id="PTHR42648:SF11">
    <property type="entry name" value="TRANSPOSON TY4-P GAG-POL POLYPROTEIN"/>
    <property type="match status" value="1"/>
</dbReference>
<evidence type="ECO:0000256" key="10">
    <source>
        <dbReference type="ARBA" id="ARBA00023172"/>
    </source>
</evidence>
<dbReference type="InterPro" id="IPR013103">
    <property type="entry name" value="RVT_2"/>
</dbReference>
<dbReference type="GO" id="GO:0016787">
    <property type="term" value="F:hydrolase activity"/>
    <property type="evidence" value="ECO:0007669"/>
    <property type="project" value="UniProtKB-KW"/>
</dbReference>
<dbReference type="InterPro" id="IPR036397">
    <property type="entry name" value="RNaseH_sf"/>
</dbReference>
<evidence type="ECO:0000256" key="7">
    <source>
        <dbReference type="ARBA" id="ARBA00022908"/>
    </source>
</evidence>
<dbReference type="EMBL" id="LAVV01002488">
    <property type="protein sequence ID" value="KNZ62786.1"/>
    <property type="molecule type" value="Genomic_DNA"/>
</dbReference>
<keyword evidence="4" id="KW-0255">Endonuclease</keyword>
<keyword evidence="1" id="KW-0548">Nucleotidyltransferase</keyword>
<keyword evidence="10" id="KW-0233">DNA recombination</keyword>
<proteinExistence type="predicted"/>
<evidence type="ECO:0000256" key="6">
    <source>
        <dbReference type="ARBA" id="ARBA00022842"/>
    </source>
</evidence>
<evidence type="ECO:0000256" key="4">
    <source>
        <dbReference type="ARBA" id="ARBA00022759"/>
    </source>
</evidence>
<evidence type="ECO:0000256" key="11">
    <source>
        <dbReference type="ARBA" id="ARBA00023268"/>
    </source>
</evidence>
<keyword evidence="7" id="KW-0229">DNA integration</keyword>
<keyword evidence="6" id="KW-0460">Magnesium</keyword>
<evidence type="ECO:0000256" key="5">
    <source>
        <dbReference type="ARBA" id="ARBA00022801"/>
    </source>
</evidence>
<dbReference type="InterPro" id="IPR039537">
    <property type="entry name" value="Retrotran_Ty1/copia-like"/>
</dbReference>
<evidence type="ECO:0000256" key="3">
    <source>
        <dbReference type="ARBA" id="ARBA00022723"/>
    </source>
</evidence>
<dbReference type="Proteomes" id="UP000037035">
    <property type="component" value="Unassembled WGS sequence"/>
</dbReference>
<evidence type="ECO:0000256" key="1">
    <source>
        <dbReference type="ARBA" id="ARBA00022695"/>
    </source>
</evidence>
<evidence type="ECO:0000256" key="8">
    <source>
        <dbReference type="ARBA" id="ARBA00022918"/>
    </source>
</evidence>
<dbReference type="Gene3D" id="3.30.420.10">
    <property type="entry name" value="Ribonuclease H-like superfamily/Ribonuclease H"/>
    <property type="match status" value="1"/>
</dbReference>
<keyword evidence="3" id="KW-0479">Metal-binding</keyword>
<accession>A0A0L6VPZ1</accession>
<organism evidence="13 14">
    <name type="scientific">Puccinia sorghi</name>
    <dbReference type="NCBI Taxonomy" id="27349"/>
    <lineage>
        <taxon>Eukaryota</taxon>
        <taxon>Fungi</taxon>
        <taxon>Dikarya</taxon>
        <taxon>Basidiomycota</taxon>
        <taxon>Pucciniomycotina</taxon>
        <taxon>Pucciniomycetes</taxon>
        <taxon>Pucciniales</taxon>
        <taxon>Pucciniaceae</taxon>
        <taxon>Puccinia</taxon>
    </lineage>
</organism>
<dbReference type="GO" id="GO:0003676">
    <property type="term" value="F:nucleic acid binding"/>
    <property type="evidence" value="ECO:0007669"/>
    <property type="project" value="InterPro"/>
</dbReference>
<dbReference type="InterPro" id="IPR012337">
    <property type="entry name" value="RNaseH-like_sf"/>
</dbReference>
<evidence type="ECO:0000259" key="12">
    <source>
        <dbReference type="Pfam" id="PF07727"/>
    </source>
</evidence>
<dbReference type="PANTHER" id="PTHR42648">
    <property type="entry name" value="TRANSPOSASE, PUTATIVE-RELATED"/>
    <property type="match status" value="1"/>
</dbReference>
<dbReference type="GO" id="GO:0006310">
    <property type="term" value="P:DNA recombination"/>
    <property type="evidence" value="ECO:0007669"/>
    <property type="project" value="UniProtKB-KW"/>
</dbReference>
<keyword evidence="5" id="KW-0378">Hydrolase</keyword>
<dbReference type="GO" id="GO:0003964">
    <property type="term" value="F:RNA-directed DNA polymerase activity"/>
    <property type="evidence" value="ECO:0007669"/>
    <property type="project" value="UniProtKB-KW"/>
</dbReference>
<reference evidence="13 14" key="1">
    <citation type="submission" date="2015-08" db="EMBL/GenBank/DDBJ databases">
        <title>Next Generation Sequencing and Analysis of the Genome of Puccinia sorghi L Schw, the Causal Agent of Maize Common Rust.</title>
        <authorList>
            <person name="Rochi L."/>
            <person name="Burguener G."/>
            <person name="Darino M."/>
            <person name="Turjanski A."/>
            <person name="Kreff E."/>
            <person name="Dieguez M.J."/>
            <person name="Sacco F."/>
        </authorList>
    </citation>
    <scope>NUCLEOTIDE SEQUENCE [LARGE SCALE GENOMIC DNA]</scope>
    <source>
        <strain evidence="13 14">RO10H11247</strain>
    </source>
</reference>
<protein>
    <recommendedName>
        <fullName evidence="12">Reverse transcriptase Ty1/copia-type domain-containing protein</fullName>
    </recommendedName>
</protein>
<dbReference type="GO" id="GO:0004519">
    <property type="term" value="F:endonuclease activity"/>
    <property type="evidence" value="ECO:0007669"/>
    <property type="project" value="UniProtKB-KW"/>
</dbReference>
<evidence type="ECO:0000256" key="2">
    <source>
        <dbReference type="ARBA" id="ARBA00022722"/>
    </source>
</evidence>
<dbReference type="Pfam" id="PF07727">
    <property type="entry name" value="RVT_2"/>
    <property type="match status" value="1"/>
</dbReference>
<gene>
    <name evidence="13" type="ORF">VP01_1223g3</name>
</gene>
<dbReference type="VEuPathDB" id="FungiDB:VP01_1223g3"/>
<feature type="domain" description="Reverse transcriptase Ty1/copia-type" evidence="12">
    <location>
        <begin position="277"/>
        <end position="366"/>
    </location>
</feature>
<keyword evidence="8" id="KW-0695">RNA-directed DNA polymerase</keyword>
<keyword evidence="14" id="KW-1185">Reference proteome</keyword>
<evidence type="ECO:0000313" key="14">
    <source>
        <dbReference type="Proteomes" id="UP000037035"/>
    </source>
</evidence>
<keyword evidence="9" id="KW-0239">DNA-directed DNA polymerase</keyword>
<evidence type="ECO:0000313" key="13">
    <source>
        <dbReference type="EMBL" id="KNZ62786.1"/>
    </source>
</evidence>